<gene>
    <name evidence="1" type="ORF">ANN_21263</name>
</gene>
<sequence>MAGLCEGGNELSGSLKAVTSAVMRAAGRQGVSSKALVHTCGVTVSASGRETRWPGFEFRSGQVTWLRFFPGFSLNPIRANAGGLTGVPGENPCVALTTALLRHYGIAQHKL</sequence>
<evidence type="ECO:0000313" key="1">
    <source>
        <dbReference type="EMBL" id="KAJ4432640.1"/>
    </source>
</evidence>
<evidence type="ECO:0000313" key="2">
    <source>
        <dbReference type="Proteomes" id="UP001148838"/>
    </source>
</evidence>
<dbReference type="Proteomes" id="UP001148838">
    <property type="component" value="Unassembled WGS sequence"/>
</dbReference>
<accession>A0ABQ8SEY9</accession>
<organism evidence="1 2">
    <name type="scientific">Periplaneta americana</name>
    <name type="common">American cockroach</name>
    <name type="synonym">Blatta americana</name>
    <dbReference type="NCBI Taxonomy" id="6978"/>
    <lineage>
        <taxon>Eukaryota</taxon>
        <taxon>Metazoa</taxon>
        <taxon>Ecdysozoa</taxon>
        <taxon>Arthropoda</taxon>
        <taxon>Hexapoda</taxon>
        <taxon>Insecta</taxon>
        <taxon>Pterygota</taxon>
        <taxon>Neoptera</taxon>
        <taxon>Polyneoptera</taxon>
        <taxon>Dictyoptera</taxon>
        <taxon>Blattodea</taxon>
        <taxon>Blattoidea</taxon>
        <taxon>Blattidae</taxon>
        <taxon>Blattinae</taxon>
        <taxon>Periplaneta</taxon>
    </lineage>
</organism>
<dbReference type="EMBL" id="JAJSOF020000029">
    <property type="protein sequence ID" value="KAJ4432640.1"/>
    <property type="molecule type" value="Genomic_DNA"/>
</dbReference>
<proteinExistence type="predicted"/>
<reference evidence="1 2" key="1">
    <citation type="journal article" date="2022" name="Allergy">
        <title>Genome assembly and annotation of Periplaneta americana reveal a comprehensive cockroach allergen profile.</title>
        <authorList>
            <person name="Wang L."/>
            <person name="Xiong Q."/>
            <person name="Saelim N."/>
            <person name="Wang L."/>
            <person name="Nong W."/>
            <person name="Wan A.T."/>
            <person name="Shi M."/>
            <person name="Liu X."/>
            <person name="Cao Q."/>
            <person name="Hui J.H.L."/>
            <person name="Sookrung N."/>
            <person name="Leung T.F."/>
            <person name="Tungtrongchitr A."/>
            <person name="Tsui S.K.W."/>
        </authorList>
    </citation>
    <scope>NUCLEOTIDE SEQUENCE [LARGE SCALE GENOMIC DNA]</scope>
    <source>
        <strain evidence="1">PWHHKU_190912</strain>
    </source>
</reference>
<name>A0ABQ8SEY9_PERAM</name>
<keyword evidence="2" id="KW-1185">Reference proteome</keyword>
<protein>
    <submittedName>
        <fullName evidence="1">Uncharacterized protein</fullName>
    </submittedName>
</protein>
<comment type="caution">
    <text evidence="1">The sequence shown here is derived from an EMBL/GenBank/DDBJ whole genome shotgun (WGS) entry which is preliminary data.</text>
</comment>